<keyword evidence="3" id="KW-1185">Reference proteome</keyword>
<evidence type="ECO:0000313" key="3">
    <source>
        <dbReference type="Proteomes" id="UP000799779"/>
    </source>
</evidence>
<dbReference type="Proteomes" id="UP000799779">
    <property type="component" value="Unassembled WGS sequence"/>
</dbReference>
<sequence>MWWMDGWPISVCRTYTGGDQSLFLRRLPLLIGIYFHHSKGIDSMSSYRYDQLPDVKDPKDLYIRLLLLPPGPKTGPISCRVFTTLLSQAPAFDAVSYCWGKGKDTILLRPGGNPDLHIKESNVDVPAETLLQVPASLIPLLYRTRYQGHSCVLWVDSICINQTDDAEKNIQVARMRDIYIRASKTLLWVGPEADSSSEGMEYAAKLAQRMQDEIAVQNGELSKEEAKKKPKVEIRVDHPHLTALLTLLNRPYFSRAWIVQEVVVSRYPHIVCGDNSVPWYLFITAFIYLLQSHNWIWEFHAGGRLNLLVGLLASQQDWTQGLSVKWWRVLGRHRECESMDPKDKVFSFWGIGGLKSFVDLGFQPDYGRSIEEVYTELTARGLAKKQVEILSVLQRCIDSGDADAKAITKLDTLLWVTDWR</sequence>
<evidence type="ECO:0000313" key="2">
    <source>
        <dbReference type="EMBL" id="KAF1996693.1"/>
    </source>
</evidence>
<dbReference type="Pfam" id="PF06985">
    <property type="entry name" value="HET"/>
    <property type="match status" value="1"/>
</dbReference>
<organism evidence="2 3">
    <name type="scientific">Amniculicola lignicola CBS 123094</name>
    <dbReference type="NCBI Taxonomy" id="1392246"/>
    <lineage>
        <taxon>Eukaryota</taxon>
        <taxon>Fungi</taxon>
        <taxon>Dikarya</taxon>
        <taxon>Ascomycota</taxon>
        <taxon>Pezizomycotina</taxon>
        <taxon>Dothideomycetes</taxon>
        <taxon>Pleosporomycetidae</taxon>
        <taxon>Pleosporales</taxon>
        <taxon>Amniculicolaceae</taxon>
        <taxon>Amniculicola</taxon>
    </lineage>
</organism>
<dbReference type="EMBL" id="ML977622">
    <property type="protein sequence ID" value="KAF1996693.1"/>
    <property type="molecule type" value="Genomic_DNA"/>
</dbReference>
<dbReference type="InterPro" id="IPR052895">
    <property type="entry name" value="HetReg/Transcr_Mod"/>
</dbReference>
<feature type="domain" description="Heterokaryon incompatibility" evidence="1">
    <location>
        <begin position="92"/>
        <end position="261"/>
    </location>
</feature>
<gene>
    <name evidence="2" type="ORF">P154DRAFT_565885</name>
</gene>
<protein>
    <recommendedName>
        <fullName evidence="1">Heterokaryon incompatibility domain-containing protein</fullName>
    </recommendedName>
</protein>
<evidence type="ECO:0000259" key="1">
    <source>
        <dbReference type="Pfam" id="PF06985"/>
    </source>
</evidence>
<name>A0A6A5W4B9_9PLEO</name>
<dbReference type="AlphaFoldDB" id="A0A6A5W4B9"/>
<dbReference type="PANTHER" id="PTHR24148">
    <property type="entry name" value="ANKYRIN REPEAT DOMAIN-CONTAINING PROTEIN 39 HOMOLOG-RELATED"/>
    <property type="match status" value="1"/>
</dbReference>
<reference evidence="2" key="1">
    <citation type="journal article" date="2020" name="Stud. Mycol.">
        <title>101 Dothideomycetes genomes: a test case for predicting lifestyles and emergence of pathogens.</title>
        <authorList>
            <person name="Haridas S."/>
            <person name="Albert R."/>
            <person name="Binder M."/>
            <person name="Bloem J."/>
            <person name="Labutti K."/>
            <person name="Salamov A."/>
            <person name="Andreopoulos B."/>
            <person name="Baker S."/>
            <person name="Barry K."/>
            <person name="Bills G."/>
            <person name="Bluhm B."/>
            <person name="Cannon C."/>
            <person name="Castanera R."/>
            <person name="Culley D."/>
            <person name="Daum C."/>
            <person name="Ezra D."/>
            <person name="Gonzalez J."/>
            <person name="Henrissat B."/>
            <person name="Kuo A."/>
            <person name="Liang C."/>
            <person name="Lipzen A."/>
            <person name="Lutzoni F."/>
            <person name="Magnuson J."/>
            <person name="Mondo S."/>
            <person name="Nolan M."/>
            <person name="Ohm R."/>
            <person name="Pangilinan J."/>
            <person name="Park H.-J."/>
            <person name="Ramirez L."/>
            <person name="Alfaro M."/>
            <person name="Sun H."/>
            <person name="Tritt A."/>
            <person name="Yoshinaga Y."/>
            <person name="Zwiers L.-H."/>
            <person name="Turgeon B."/>
            <person name="Goodwin S."/>
            <person name="Spatafora J."/>
            <person name="Crous P."/>
            <person name="Grigoriev I."/>
        </authorList>
    </citation>
    <scope>NUCLEOTIDE SEQUENCE</scope>
    <source>
        <strain evidence="2">CBS 123094</strain>
    </source>
</reference>
<dbReference type="InterPro" id="IPR010730">
    <property type="entry name" value="HET"/>
</dbReference>
<dbReference type="OrthoDB" id="5416609at2759"/>
<proteinExistence type="predicted"/>
<dbReference type="PANTHER" id="PTHR24148:SF79">
    <property type="entry name" value="HETEROKARYON INCOMPATIBILITY DOMAIN-CONTAINING PROTEIN"/>
    <property type="match status" value="1"/>
</dbReference>
<accession>A0A6A5W4B9</accession>